<dbReference type="Gene3D" id="1.10.4080.10">
    <property type="entry name" value="ADP-ribosylation/Crystallin J1"/>
    <property type="match status" value="1"/>
</dbReference>
<dbReference type="SUPFAM" id="SSF101478">
    <property type="entry name" value="ADP-ribosylglycohydrolase"/>
    <property type="match status" value="1"/>
</dbReference>
<dbReference type="AlphaFoldDB" id="A0A382B4N3"/>
<organism evidence="1">
    <name type="scientific">marine metagenome</name>
    <dbReference type="NCBI Taxonomy" id="408172"/>
    <lineage>
        <taxon>unclassified sequences</taxon>
        <taxon>metagenomes</taxon>
        <taxon>ecological metagenomes</taxon>
    </lineage>
</organism>
<feature type="non-terminal residue" evidence="1">
    <location>
        <position position="31"/>
    </location>
</feature>
<reference evidence="1" key="1">
    <citation type="submission" date="2018-05" db="EMBL/GenBank/DDBJ databases">
        <authorList>
            <person name="Lanie J.A."/>
            <person name="Ng W.-L."/>
            <person name="Kazmierczak K.M."/>
            <person name="Andrzejewski T.M."/>
            <person name="Davidsen T.M."/>
            <person name="Wayne K.J."/>
            <person name="Tettelin H."/>
            <person name="Glass J.I."/>
            <person name="Rusch D."/>
            <person name="Podicherti R."/>
            <person name="Tsui H.-C.T."/>
            <person name="Winkler M.E."/>
        </authorList>
    </citation>
    <scope>NUCLEOTIDE SEQUENCE</scope>
</reference>
<dbReference type="EMBL" id="UINC01028202">
    <property type="protein sequence ID" value="SVB08766.1"/>
    <property type="molecule type" value="Genomic_DNA"/>
</dbReference>
<proteinExistence type="predicted"/>
<accession>A0A382B4N3</accession>
<sequence length="31" mass="3330">MIGGGPFAHKWAKGEWTDDTQMAVAILDVIA</sequence>
<protein>
    <submittedName>
        <fullName evidence="1">Uncharacterized protein</fullName>
    </submittedName>
</protein>
<gene>
    <name evidence="1" type="ORF">METZ01_LOCUS161620</name>
</gene>
<dbReference type="InterPro" id="IPR036705">
    <property type="entry name" value="Ribosyl_crysJ1_sf"/>
</dbReference>
<name>A0A382B4N3_9ZZZZ</name>
<evidence type="ECO:0000313" key="1">
    <source>
        <dbReference type="EMBL" id="SVB08766.1"/>
    </source>
</evidence>